<dbReference type="InterPro" id="IPR029058">
    <property type="entry name" value="AB_hydrolase_fold"/>
</dbReference>
<dbReference type="Proteomes" id="UP000555564">
    <property type="component" value="Unassembled WGS sequence"/>
</dbReference>
<organism evidence="2 3">
    <name type="scientific">Sphaerisporangium rubeum</name>
    <dbReference type="NCBI Taxonomy" id="321317"/>
    <lineage>
        <taxon>Bacteria</taxon>
        <taxon>Bacillati</taxon>
        <taxon>Actinomycetota</taxon>
        <taxon>Actinomycetes</taxon>
        <taxon>Streptosporangiales</taxon>
        <taxon>Streptosporangiaceae</taxon>
        <taxon>Sphaerisporangium</taxon>
    </lineage>
</organism>
<dbReference type="Gene3D" id="3.40.50.1820">
    <property type="entry name" value="alpha/beta hydrolase"/>
    <property type="match status" value="1"/>
</dbReference>
<protein>
    <submittedName>
        <fullName evidence="2">Acyl carrier protein</fullName>
    </submittedName>
</protein>
<feature type="domain" description="Carrier" evidence="1">
    <location>
        <begin position="1"/>
        <end position="75"/>
    </location>
</feature>
<dbReference type="InterPro" id="IPR009081">
    <property type="entry name" value="PP-bd_ACP"/>
</dbReference>
<dbReference type="SUPFAM" id="SSF47336">
    <property type="entry name" value="ACP-like"/>
    <property type="match status" value="1"/>
</dbReference>
<comment type="caution">
    <text evidence="2">The sequence shown here is derived from an EMBL/GenBank/DDBJ whole genome shotgun (WGS) entry which is preliminary data.</text>
</comment>
<name>A0A7X0M763_9ACTN</name>
<dbReference type="Pfam" id="PF00550">
    <property type="entry name" value="PP-binding"/>
    <property type="match status" value="1"/>
</dbReference>
<dbReference type="AlphaFoldDB" id="A0A7X0M763"/>
<gene>
    <name evidence="2" type="ORF">BJ992_003646</name>
</gene>
<dbReference type="InterPro" id="IPR036736">
    <property type="entry name" value="ACP-like_sf"/>
</dbReference>
<dbReference type="PROSITE" id="PS50075">
    <property type="entry name" value="CARRIER"/>
    <property type="match status" value="1"/>
</dbReference>
<accession>A0A7X0M763</accession>
<reference evidence="2 3" key="1">
    <citation type="submission" date="2020-08" db="EMBL/GenBank/DDBJ databases">
        <title>Sequencing the genomes of 1000 actinobacteria strains.</title>
        <authorList>
            <person name="Klenk H.-P."/>
        </authorList>
    </citation>
    <scope>NUCLEOTIDE SEQUENCE [LARGE SCALE GENOMIC DNA]</scope>
    <source>
        <strain evidence="2 3">DSM 44936</strain>
    </source>
</reference>
<keyword evidence="3" id="KW-1185">Reference proteome</keyword>
<evidence type="ECO:0000313" key="3">
    <source>
        <dbReference type="Proteomes" id="UP000555564"/>
    </source>
</evidence>
<dbReference type="EMBL" id="JACHIU010000001">
    <property type="protein sequence ID" value="MBB6474215.1"/>
    <property type="molecule type" value="Genomic_DNA"/>
</dbReference>
<dbReference type="RefSeq" id="WP_184982549.1">
    <property type="nucleotide sequence ID" value="NZ_BAAALO010000040.1"/>
</dbReference>
<proteinExistence type="predicted"/>
<evidence type="ECO:0000259" key="1">
    <source>
        <dbReference type="PROSITE" id="PS50075"/>
    </source>
</evidence>
<sequence>MTPTETAVAAMWTELLGVTPASPADDFFVLGGQSLAMVQFLARVQENYGVELPIDLLFGGDFTVAEAAAAIDRGRLSSAGDDEIAALLAELEGMSDEDVLALLGEED</sequence>
<evidence type="ECO:0000313" key="2">
    <source>
        <dbReference type="EMBL" id="MBB6474215.1"/>
    </source>
</evidence>